<keyword evidence="3" id="KW-0436">Ligase</keyword>
<dbReference type="EMBL" id="MAVT02002170">
    <property type="protein sequence ID" value="POS69558.1"/>
    <property type="molecule type" value="Genomic_DNA"/>
</dbReference>
<dbReference type="Gene3D" id="3.40.50.980">
    <property type="match status" value="2"/>
</dbReference>
<dbReference type="InParanoid" id="A0A2P5HH36"/>
<proteinExistence type="predicted"/>
<evidence type="ECO:0000259" key="4">
    <source>
        <dbReference type="Pfam" id="PF00501"/>
    </source>
</evidence>
<dbReference type="Gene3D" id="3.40.50.12780">
    <property type="entry name" value="N-terminal domain of ligase-like"/>
    <property type="match status" value="1"/>
</dbReference>
<reference evidence="5" key="1">
    <citation type="submission" date="2017-09" db="EMBL/GenBank/DDBJ databases">
        <title>Polyketide synthases of a Diaporthe helianthi virulent isolate.</title>
        <authorList>
            <person name="Baroncelli R."/>
        </authorList>
    </citation>
    <scope>NUCLEOTIDE SEQUENCE [LARGE SCALE GENOMIC DNA]</scope>
    <source>
        <strain evidence="5">7/96</strain>
    </source>
</reference>
<dbReference type="InterPro" id="IPR045851">
    <property type="entry name" value="AMP-bd_C_sf"/>
</dbReference>
<evidence type="ECO:0000313" key="6">
    <source>
        <dbReference type="Proteomes" id="UP000094444"/>
    </source>
</evidence>
<name>A0A2P5HH36_DIAHE</name>
<gene>
    <name evidence="5" type="ORF">DHEL01_v212049</name>
</gene>
<evidence type="ECO:0000256" key="3">
    <source>
        <dbReference type="ARBA" id="ARBA00022598"/>
    </source>
</evidence>
<keyword evidence="1" id="KW-0596">Phosphopantetheine</keyword>
<dbReference type="Pfam" id="PF00501">
    <property type="entry name" value="AMP-binding"/>
    <property type="match status" value="1"/>
</dbReference>
<dbReference type="InterPro" id="IPR042099">
    <property type="entry name" value="ANL_N_sf"/>
</dbReference>
<comment type="caution">
    <text evidence="5">The sequence shown here is derived from an EMBL/GenBank/DDBJ whole genome shotgun (WGS) entry which is preliminary data.</text>
</comment>
<dbReference type="GO" id="GO:0031177">
    <property type="term" value="F:phosphopantetheine binding"/>
    <property type="evidence" value="ECO:0007669"/>
    <property type="project" value="TreeGrafter"/>
</dbReference>
<sequence>MQQPQSAFLADTRQIWTWNAAMPEAIDGLLHGLFVEKANEAPDALAVDAWDAITREVTTTVAALITPDEVPLVNNIIFGAELLSHAACAPWDGKTRVINTYGPTECCVDCVFSDFKTSSAPGIIGTSAGSVTWVVDPNDHNRLMPISLTGELLIEGPVLARSYLNNLEKTAEALGRALNTGDLVKYTADGNIVYVGRKDTQVKTHGQRVELGEVESQVSEHLPQRTRVIDDVVSYADGTQALMVFVHFPKERTPSASYEISGAPFPLERMVESTSLQTKTLHDISLRNAREAPDAWAVVTMLAILKAGGAFVPLDPKQPKLRRETVIKEIQFPVMVASAASAGLLQADGGVVIVVGPSVVDIQRLRSGPRRDYTLPQDISPRIRCVYTIHFWKPHTRVLRFTSYKFDAMVDEIFMTPVCGGCICIPSDEDAMIGLNGSIRDFGINSLALISTILRLKDTVEVLEVDSVMS</sequence>
<dbReference type="Proteomes" id="UP000094444">
    <property type="component" value="Unassembled WGS sequence"/>
</dbReference>
<dbReference type="GO" id="GO:0044550">
    <property type="term" value="P:secondary metabolite biosynthetic process"/>
    <property type="evidence" value="ECO:0007669"/>
    <property type="project" value="TreeGrafter"/>
</dbReference>
<dbReference type="GO" id="GO:0043041">
    <property type="term" value="P:amino acid activation for nonribosomal peptide biosynthetic process"/>
    <property type="evidence" value="ECO:0007669"/>
    <property type="project" value="TreeGrafter"/>
</dbReference>
<dbReference type="AlphaFoldDB" id="A0A2P5HH36"/>
<accession>A0A2P5HH36</accession>
<keyword evidence="2" id="KW-0597">Phosphoprotein</keyword>
<protein>
    <submittedName>
        <fullName evidence="5">HC-toxin synthetase</fullName>
    </submittedName>
</protein>
<dbReference type="SUPFAM" id="SSF56801">
    <property type="entry name" value="Acetyl-CoA synthetase-like"/>
    <property type="match status" value="2"/>
</dbReference>
<keyword evidence="6" id="KW-1185">Reference proteome</keyword>
<dbReference type="PANTHER" id="PTHR45527:SF16">
    <property type="entry name" value="NONRIBOSOMAL PEPTIDE SYNTHASE ATNA-RELATED"/>
    <property type="match status" value="1"/>
</dbReference>
<evidence type="ECO:0000256" key="1">
    <source>
        <dbReference type="ARBA" id="ARBA00022450"/>
    </source>
</evidence>
<dbReference type="InterPro" id="IPR000873">
    <property type="entry name" value="AMP-dep_synth/lig_dom"/>
</dbReference>
<dbReference type="OrthoDB" id="416786at2759"/>
<dbReference type="GO" id="GO:0005737">
    <property type="term" value="C:cytoplasm"/>
    <property type="evidence" value="ECO:0007669"/>
    <property type="project" value="TreeGrafter"/>
</dbReference>
<evidence type="ECO:0000256" key="2">
    <source>
        <dbReference type="ARBA" id="ARBA00022553"/>
    </source>
</evidence>
<dbReference type="PANTHER" id="PTHR45527">
    <property type="entry name" value="NONRIBOSOMAL PEPTIDE SYNTHETASE"/>
    <property type="match status" value="1"/>
</dbReference>
<dbReference type="Gene3D" id="3.30.300.30">
    <property type="match status" value="1"/>
</dbReference>
<organism evidence="5 6">
    <name type="scientific">Diaporthe helianthi</name>
    <dbReference type="NCBI Taxonomy" id="158607"/>
    <lineage>
        <taxon>Eukaryota</taxon>
        <taxon>Fungi</taxon>
        <taxon>Dikarya</taxon>
        <taxon>Ascomycota</taxon>
        <taxon>Pezizomycotina</taxon>
        <taxon>Sordariomycetes</taxon>
        <taxon>Sordariomycetidae</taxon>
        <taxon>Diaporthales</taxon>
        <taxon>Diaporthaceae</taxon>
        <taxon>Diaporthe</taxon>
    </lineage>
</organism>
<feature type="domain" description="AMP-dependent synthetase/ligase" evidence="4">
    <location>
        <begin position="69"/>
        <end position="164"/>
    </location>
</feature>
<dbReference type="STRING" id="158607.A0A2P5HH36"/>
<evidence type="ECO:0000313" key="5">
    <source>
        <dbReference type="EMBL" id="POS69558.1"/>
    </source>
</evidence>